<proteinExistence type="predicted"/>
<dbReference type="AlphaFoldDB" id="A0A176WLD5"/>
<keyword evidence="2" id="KW-1185">Reference proteome</keyword>
<evidence type="ECO:0000313" key="2">
    <source>
        <dbReference type="Proteomes" id="UP000077202"/>
    </source>
</evidence>
<dbReference type="Proteomes" id="UP000077202">
    <property type="component" value="Unassembled WGS sequence"/>
</dbReference>
<comment type="caution">
    <text evidence="1">The sequence shown here is derived from an EMBL/GenBank/DDBJ whole genome shotgun (WGS) entry which is preliminary data.</text>
</comment>
<sequence length="209" mass="23654">MVSNPTEGHVMVYKLVPDNFHFDAPFVDVFEKFLEEDNDLKSKASYPVPQADITLMYNDDTGFTPSRLPLTLADGDSTPTQSSTSTRRLPSHFDVFNMGGWELNHMDVITAFLNGKLKGRIYMNNHLGLLYQTEVVAMRINSKKRVTEIKLQLGQKYKMKDLGFVTITSALTLCTQLTARSSYISTSTAWSFLRSAILSHKWSKPSPYQ</sequence>
<dbReference type="EMBL" id="LVLJ01000592">
    <property type="protein sequence ID" value="OAE33674.1"/>
    <property type="molecule type" value="Genomic_DNA"/>
</dbReference>
<protein>
    <submittedName>
        <fullName evidence="1">Uncharacterized protein</fullName>
    </submittedName>
</protein>
<evidence type="ECO:0000313" key="1">
    <source>
        <dbReference type="EMBL" id="OAE33674.1"/>
    </source>
</evidence>
<name>A0A176WLD5_MARPO</name>
<accession>A0A176WLD5</accession>
<organism evidence="1 2">
    <name type="scientific">Marchantia polymorpha subsp. ruderalis</name>
    <dbReference type="NCBI Taxonomy" id="1480154"/>
    <lineage>
        <taxon>Eukaryota</taxon>
        <taxon>Viridiplantae</taxon>
        <taxon>Streptophyta</taxon>
        <taxon>Embryophyta</taxon>
        <taxon>Marchantiophyta</taxon>
        <taxon>Marchantiopsida</taxon>
        <taxon>Marchantiidae</taxon>
        <taxon>Marchantiales</taxon>
        <taxon>Marchantiaceae</taxon>
        <taxon>Marchantia</taxon>
    </lineage>
</organism>
<reference evidence="1" key="1">
    <citation type="submission" date="2016-03" db="EMBL/GenBank/DDBJ databases">
        <title>Mechanisms controlling the formation of the plant cell surface in tip-growing cells are functionally conserved among land plants.</title>
        <authorList>
            <person name="Honkanen S."/>
            <person name="Jones V.A."/>
            <person name="Morieri G."/>
            <person name="Champion C."/>
            <person name="Hetherington A.J."/>
            <person name="Kelly S."/>
            <person name="Saint-Marcoux D."/>
            <person name="Proust H."/>
            <person name="Prescott H."/>
            <person name="Dolan L."/>
        </authorList>
    </citation>
    <scope>NUCLEOTIDE SEQUENCE [LARGE SCALE GENOMIC DNA]</scope>
    <source>
        <tissue evidence="1">Whole gametophyte</tissue>
    </source>
</reference>
<gene>
    <name evidence="1" type="ORF">AXG93_4689s1610</name>
</gene>